<evidence type="ECO:0000313" key="7">
    <source>
        <dbReference type="EMBL" id="KAK0440429.1"/>
    </source>
</evidence>
<dbReference type="InterPro" id="IPR002893">
    <property type="entry name" value="Znf_MYND"/>
</dbReference>
<evidence type="ECO:0000256" key="2">
    <source>
        <dbReference type="ARBA" id="ARBA00022771"/>
    </source>
</evidence>
<feature type="compositionally biased region" description="Basic and acidic residues" evidence="5">
    <location>
        <begin position="341"/>
        <end position="352"/>
    </location>
</feature>
<keyword evidence="8" id="KW-1185">Reference proteome</keyword>
<gene>
    <name evidence="7" type="ORF">EV420DRAFT_1650557</name>
</gene>
<keyword evidence="3" id="KW-0862">Zinc</keyword>
<proteinExistence type="predicted"/>
<dbReference type="AlphaFoldDB" id="A0AA39JDK5"/>
<evidence type="ECO:0000256" key="5">
    <source>
        <dbReference type="SAM" id="MobiDB-lite"/>
    </source>
</evidence>
<name>A0AA39JDK5_ARMTA</name>
<comment type="caution">
    <text evidence="7">The sequence shown here is derived from an EMBL/GenBank/DDBJ whole genome shotgun (WGS) entry which is preliminary data.</text>
</comment>
<evidence type="ECO:0000256" key="1">
    <source>
        <dbReference type="ARBA" id="ARBA00022723"/>
    </source>
</evidence>
<dbReference type="SUPFAM" id="SSF144232">
    <property type="entry name" value="HIT/MYND zinc finger-like"/>
    <property type="match status" value="1"/>
</dbReference>
<evidence type="ECO:0000259" key="6">
    <source>
        <dbReference type="PROSITE" id="PS50865"/>
    </source>
</evidence>
<sequence>MPPIKNLNQSPFDRILGFPDAPDIETHTADWWTVMDRHTKARYDPKAPLSSHHFRSQSASVFEETTNEDVVLEFIHFRRFTATNQLRRSCRIVDLITEEDFEKEWLALSAEEREKHFLAGLRAAEQNTTYVTFIRSKADCPELNRDEVTREGGQGFLDLMHQLVLPDNANVPTQPHVMANSRFDKMVGFKEDDTHKARLAQLSMARMIRSEYIANFVMNVLMSYKGITPEITVFTTEHSKTKSTLKNHSEMFENMMGKTASKQFKRDEVKRRKEMKLHCQCCLKVEDKEKDGKMTVCSRCKSIGREIRYCGRDCQVADWKQHKKECGKPLDISSAFNDVHIGDSESNTKRPDLPTCPPGHRRSPHAVRLIEYLELSTKYDYVVETKPGTDDVFGIKLDEVPGAVAFIHMRNMLFTTSGPGAEGALLYVYRVLQTQGGVSGERSVQDQLKREYGEPLWNRMQALVKRGPPFSIPEVSRNDVDVIIKALRQLKRFTQQLPSYTIGTGAIAKLGLQVGPKKDVCVIVHFPEDAMPPPCILIPIPNPAPRVPARNAVGPNFNLPEPRHFDDFDYHQYVDLAQQKSYLQVYPHADYILWDSNGVPLAFTYTDMRFAMAFLHYRHRLFENGPYDHDALAYLIMALRTAVRGKKIPEAVLLAQLEREYHPGYVETVKACIKVRPSDGKEVYHRRDGKVFELGQIPAEKSLMGKIMMQLEESGRFGEILDRF</sequence>
<feature type="region of interest" description="Disordered" evidence="5">
    <location>
        <begin position="341"/>
        <end position="360"/>
    </location>
</feature>
<protein>
    <recommendedName>
        <fullName evidence="6">MYND-type domain-containing protein</fullName>
    </recommendedName>
</protein>
<keyword evidence="2 4" id="KW-0863">Zinc-finger</keyword>
<evidence type="ECO:0000256" key="3">
    <source>
        <dbReference type="ARBA" id="ARBA00022833"/>
    </source>
</evidence>
<dbReference type="PROSITE" id="PS50865">
    <property type="entry name" value="ZF_MYND_2"/>
    <property type="match status" value="1"/>
</dbReference>
<dbReference type="Gene3D" id="6.10.140.2220">
    <property type="match status" value="1"/>
</dbReference>
<accession>A0AA39JDK5</accession>
<dbReference type="Proteomes" id="UP001175211">
    <property type="component" value="Unassembled WGS sequence"/>
</dbReference>
<dbReference type="GeneID" id="85362018"/>
<organism evidence="7 8">
    <name type="scientific">Armillaria tabescens</name>
    <name type="common">Ringless honey mushroom</name>
    <name type="synonym">Agaricus tabescens</name>
    <dbReference type="NCBI Taxonomy" id="1929756"/>
    <lineage>
        <taxon>Eukaryota</taxon>
        <taxon>Fungi</taxon>
        <taxon>Dikarya</taxon>
        <taxon>Basidiomycota</taxon>
        <taxon>Agaricomycotina</taxon>
        <taxon>Agaricomycetes</taxon>
        <taxon>Agaricomycetidae</taxon>
        <taxon>Agaricales</taxon>
        <taxon>Marasmiineae</taxon>
        <taxon>Physalacriaceae</taxon>
        <taxon>Desarmillaria</taxon>
    </lineage>
</organism>
<feature type="domain" description="MYND-type" evidence="6">
    <location>
        <begin position="279"/>
        <end position="326"/>
    </location>
</feature>
<dbReference type="Pfam" id="PF01753">
    <property type="entry name" value="zf-MYND"/>
    <property type="match status" value="1"/>
</dbReference>
<dbReference type="RefSeq" id="XP_060323590.1">
    <property type="nucleotide sequence ID" value="XM_060478470.1"/>
</dbReference>
<evidence type="ECO:0000256" key="4">
    <source>
        <dbReference type="PROSITE-ProRule" id="PRU00134"/>
    </source>
</evidence>
<keyword evidence="1" id="KW-0479">Metal-binding</keyword>
<reference evidence="7" key="1">
    <citation type="submission" date="2023-06" db="EMBL/GenBank/DDBJ databases">
        <authorList>
            <consortium name="Lawrence Berkeley National Laboratory"/>
            <person name="Ahrendt S."/>
            <person name="Sahu N."/>
            <person name="Indic B."/>
            <person name="Wong-Bajracharya J."/>
            <person name="Merenyi Z."/>
            <person name="Ke H.-M."/>
            <person name="Monk M."/>
            <person name="Kocsube S."/>
            <person name="Drula E."/>
            <person name="Lipzen A."/>
            <person name="Balint B."/>
            <person name="Henrissat B."/>
            <person name="Andreopoulos B."/>
            <person name="Martin F.M."/>
            <person name="Harder C.B."/>
            <person name="Rigling D."/>
            <person name="Ford K.L."/>
            <person name="Foster G.D."/>
            <person name="Pangilinan J."/>
            <person name="Papanicolaou A."/>
            <person name="Barry K."/>
            <person name="LaButti K."/>
            <person name="Viragh M."/>
            <person name="Koriabine M."/>
            <person name="Yan M."/>
            <person name="Riley R."/>
            <person name="Champramary S."/>
            <person name="Plett K.L."/>
            <person name="Tsai I.J."/>
            <person name="Slot J."/>
            <person name="Sipos G."/>
            <person name="Plett J."/>
            <person name="Nagy L.G."/>
            <person name="Grigoriev I.V."/>
        </authorList>
    </citation>
    <scope>NUCLEOTIDE SEQUENCE</scope>
    <source>
        <strain evidence="7">CCBAS 213</strain>
    </source>
</reference>
<evidence type="ECO:0000313" key="8">
    <source>
        <dbReference type="Proteomes" id="UP001175211"/>
    </source>
</evidence>
<dbReference type="EMBL" id="JAUEPS010000077">
    <property type="protein sequence ID" value="KAK0440429.1"/>
    <property type="molecule type" value="Genomic_DNA"/>
</dbReference>
<dbReference type="GO" id="GO:0008270">
    <property type="term" value="F:zinc ion binding"/>
    <property type="evidence" value="ECO:0007669"/>
    <property type="project" value="UniProtKB-KW"/>
</dbReference>